<dbReference type="InterPro" id="IPR004441">
    <property type="entry name" value="rRNA_MeTrfase_TrmH"/>
</dbReference>
<reference evidence="4" key="1">
    <citation type="submission" date="2022-08" db="EMBL/GenBank/DDBJ databases">
        <authorList>
            <person name="Zhang D."/>
        </authorList>
    </citation>
    <scope>NUCLEOTIDE SEQUENCE</scope>
    <source>
        <strain evidence="4">XJ19-11</strain>
    </source>
</reference>
<accession>A0A9X2P520</accession>
<dbReference type="CDD" id="cd18097">
    <property type="entry name" value="SpoU-like"/>
    <property type="match status" value="1"/>
</dbReference>
<dbReference type="GO" id="GO:0006396">
    <property type="term" value="P:RNA processing"/>
    <property type="evidence" value="ECO:0007669"/>
    <property type="project" value="InterPro"/>
</dbReference>
<evidence type="ECO:0000256" key="1">
    <source>
        <dbReference type="ARBA" id="ARBA00022603"/>
    </source>
</evidence>
<dbReference type="InterPro" id="IPR029028">
    <property type="entry name" value="Alpha/beta_knot_MTases"/>
</dbReference>
<gene>
    <name evidence="4" type="ORF">NU887_13905</name>
</gene>
<dbReference type="Pfam" id="PF00588">
    <property type="entry name" value="SpoU_methylase"/>
    <property type="match status" value="1"/>
</dbReference>
<proteinExistence type="predicted"/>
<sequence>MRKLNMEELNRLSVEEFKGVGKSPIVVVLDNVRSLNNVGSAFRTADAFLVEKIYLSGITGTPPHKEIQKTALGATESVDWEYSDSTKNTIQKLRENGYIICSLEQVDQSIMLHEFQPNPDSKYAFVFGNEVFGIEDEIIELSDHVIEIPQLGTKHSLNISVTMGISIWDFVVKMKILKK</sequence>
<evidence type="ECO:0000259" key="3">
    <source>
        <dbReference type="Pfam" id="PF00588"/>
    </source>
</evidence>
<evidence type="ECO:0000313" key="4">
    <source>
        <dbReference type="EMBL" id="MCR9016133.1"/>
    </source>
</evidence>
<dbReference type="GO" id="GO:0008173">
    <property type="term" value="F:RNA methyltransferase activity"/>
    <property type="evidence" value="ECO:0007669"/>
    <property type="project" value="InterPro"/>
</dbReference>
<dbReference type="Proteomes" id="UP001142175">
    <property type="component" value="Unassembled WGS sequence"/>
</dbReference>
<name>A0A9X2P520_9BACT</name>
<dbReference type="InterPro" id="IPR029026">
    <property type="entry name" value="tRNA_m1G_MTases_N"/>
</dbReference>
<evidence type="ECO:0000313" key="5">
    <source>
        <dbReference type="Proteomes" id="UP001142175"/>
    </source>
</evidence>
<dbReference type="SUPFAM" id="SSF75217">
    <property type="entry name" value="alpha/beta knot"/>
    <property type="match status" value="1"/>
</dbReference>
<keyword evidence="1 4" id="KW-0489">Methyltransferase</keyword>
<dbReference type="RefSeq" id="WP_258423989.1">
    <property type="nucleotide sequence ID" value="NZ_JANSUY010000013.1"/>
</dbReference>
<feature type="domain" description="tRNA/rRNA methyltransferase SpoU type" evidence="3">
    <location>
        <begin position="25"/>
        <end position="167"/>
    </location>
</feature>
<comment type="caution">
    <text evidence="4">The sequence shown here is derived from an EMBL/GenBank/DDBJ whole genome shotgun (WGS) entry which is preliminary data.</text>
</comment>
<dbReference type="Gene3D" id="3.40.1280.10">
    <property type="match status" value="1"/>
</dbReference>
<dbReference type="EMBL" id="JANSUY010000013">
    <property type="protein sequence ID" value="MCR9016133.1"/>
    <property type="molecule type" value="Genomic_DNA"/>
</dbReference>
<protein>
    <submittedName>
        <fullName evidence="4">RNA methyltransferase</fullName>
    </submittedName>
</protein>
<evidence type="ECO:0000256" key="2">
    <source>
        <dbReference type="ARBA" id="ARBA00022679"/>
    </source>
</evidence>
<dbReference type="AlphaFoldDB" id="A0A9X2P520"/>
<organism evidence="4 5">
    <name type="scientific">Aquiflexum gelatinilyticum</name>
    <dbReference type="NCBI Taxonomy" id="2961943"/>
    <lineage>
        <taxon>Bacteria</taxon>
        <taxon>Pseudomonadati</taxon>
        <taxon>Bacteroidota</taxon>
        <taxon>Cytophagia</taxon>
        <taxon>Cytophagales</taxon>
        <taxon>Cyclobacteriaceae</taxon>
        <taxon>Aquiflexum</taxon>
    </lineage>
</organism>
<keyword evidence="2" id="KW-0808">Transferase</keyword>
<keyword evidence="5" id="KW-1185">Reference proteome</keyword>
<dbReference type="GO" id="GO:0003723">
    <property type="term" value="F:RNA binding"/>
    <property type="evidence" value="ECO:0007669"/>
    <property type="project" value="InterPro"/>
</dbReference>
<dbReference type="GO" id="GO:0032259">
    <property type="term" value="P:methylation"/>
    <property type="evidence" value="ECO:0007669"/>
    <property type="project" value="UniProtKB-KW"/>
</dbReference>
<dbReference type="GO" id="GO:0005829">
    <property type="term" value="C:cytosol"/>
    <property type="evidence" value="ECO:0007669"/>
    <property type="project" value="TreeGrafter"/>
</dbReference>
<dbReference type="PANTHER" id="PTHR46429">
    <property type="entry name" value="23S RRNA (GUANOSINE-2'-O-)-METHYLTRANSFERASE RLMB"/>
    <property type="match status" value="1"/>
</dbReference>
<dbReference type="InterPro" id="IPR001537">
    <property type="entry name" value="SpoU_MeTrfase"/>
</dbReference>
<dbReference type="PANTHER" id="PTHR46429:SF1">
    <property type="entry name" value="23S RRNA (GUANOSINE-2'-O-)-METHYLTRANSFERASE RLMB"/>
    <property type="match status" value="1"/>
</dbReference>